<dbReference type="EMBL" id="DS547115">
    <property type="protein sequence ID" value="EDR05102.1"/>
    <property type="molecule type" value="Genomic_DNA"/>
</dbReference>
<dbReference type="KEGG" id="lbc:LACBIDRAFT_303931"/>
<sequence length="74" mass="8514">MGKRGKGTNRPTFPLHPSPPSPSSASPQSLIQPLPNPFPSHPRLFFYTFLFLIIRHLDTLQCMPLLQLDLREYR</sequence>
<dbReference type="RefSeq" id="XP_001884492.1">
    <property type="nucleotide sequence ID" value="XM_001884457.1"/>
</dbReference>
<dbReference type="GeneID" id="6079954"/>
<feature type="region of interest" description="Disordered" evidence="1">
    <location>
        <begin position="1"/>
        <end position="34"/>
    </location>
</feature>
<name>B0DJZ7_LACBS</name>
<proteinExistence type="predicted"/>
<feature type="compositionally biased region" description="Low complexity" evidence="1">
    <location>
        <begin position="23"/>
        <end position="33"/>
    </location>
</feature>
<keyword evidence="3" id="KW-1185">Reference proteome</keyword>
<evidence type="ECO:0000256" key="1">
    <source>
        <dbReference type="SAM" id="MobiDB-lite"/>
    </source>
</evidence>
<accession>B0DJZ7</accession>
<dbReference type="HOGENOM" id="CLU_2688243_0_0_1"/>
<protein>
    <submittedName>
        <fullName evidence="2">Predicted protein</fullName>
    </submittedName>
</protein>
<evidence type="ECO:0000313" key="3">
    <source>
        <dbReference type="Proteomes" id="UP000001194"/>
    </source>
</evidence>
<gene>
    <name evidence="2" type="ORF">LACBIDRAFT_303931</name>
</gene>
<organism evidence="3">
    <name type="scientific">Laccaria bicolor (strain S238N-H82 / ATCC MYA-4686)</name>
    <name type="common">Bicoloured deceiver</name>
    <name type="synonym">Laccaria laccata var. bicolor</name>
    <dbReference type="NCBI Taxonomy" id="486041"/>
    <lineage>
        <taxon>Eukaryota</taxon>
        <taxon>Fungi</taxon>
        <taxon>Dikarya</taxon>
        <taxon>Basidiomycota</taxon>
        <taxon>Agaricomycotina</taxon>
        <taxon>Agaricomycetes</taxon>
        <taxon>Agaricomycetidae</taxon>
        <taxon>Agaricales</taxon>
        <taxon>Agaricineae</taxon>
        <taxon>Hydnangiaceae</taxon>
        <taxon>Laccaria</taxon>
    </lineage>
</organism>
<evidence type="ECO:0000313" key="2">
    <source>
        <dbReference type="EMBL" id="EDR05102.1"/>
    </source>
</evidence>
<reference evidence="2 3" key="1">
    <citation type="journal article" date="2008" name="Nature">
        <title>The genome of Laccaria bicolor provides insights into mycorrhizal symbiosis.</title>
        <authorList>
            <person name="Martin F."/>
            <person name="Aerts A."/>
            <person name="Ahren D."/>
            <person name="Brun A."/>
            <person name="Danchin E.G.J."/>
            <person name="Duchaussoy F."/>
            <person name="Gibon J."/>
            <person name="Kohler A."/>
            <person name="Lindquist E."/>
            <person name="Pereda V."/>
            <person name="Salamov A."/>
            <person name="Shapiro H.J."/>
            <person name="Wuyts J."/>
            <person name="Blaudez D."/>
            <person name="Buee M."/>
            <person name="Brokstein P."/>
            <person name="Canbaeck B."/>
            <person name="Cohen D."/>
            <person name="Courty P.E."/>
            <person name="Coutinho P.M."/>
            <person name="Delaruelle C."/>
            <person name="Detter J.C."/>
            <person name="Deveau A."/>
            <person name="DiFazio S."/>
            <person name="Duplessis S."/>
            <person name="Fraissinet-Tachet L."/>
            <person name="Lucic E."/>
            <person name="Frey-Klett P."/>
            <person name="Fourrey C."/>
            <person name="Feussner I."/>
            <person name="Gay G."/>
            <person name="Grimwood J."/>
            <person name="Hoegger P.J."/>
            <person name="Jain P."/>
            <person name="Kilaru S."/>
            <person name="Labbe J."/>
            <person name="Lin Y.C."/>
            <person name="Legue V."/>
            <person name="Le Tacon F."/>
            <person name="Marmeisse R."/>
            <person name="Melayah D."/>
            <person name="Montanini B."/>
            <person name="Muratet M."/>
            <person name="Nehls U."/>
            <person name="Niculita-Hirzel H."/>
            <person name="Oudot-Le Secq M.P."/>
            <person name="Peter M."/>
            <person name="Quesneville H."/>
            <person name="Rajashekar B."/>
            <person name="Reich M."/>
            <person name="Rouhier N."/>
            <person name="Schmutz J."/>
            <person name="Yin T."/>
            <person name="Chalot M."/>
            <person name="Henrissat B."/>
            <person name="Kuees U."/>
            <person name="Lucas S."/>
            <person name="Van de Peer Y."/>
            <person name="Podila G.K."/>
            <person name="Polle A."/>
            <person name="Pukkila P.J."/>
            <person name="Richardson P.M."/>
            <person name="Rouze P."/>
            <person name="Sanders I.R."/>
            <person name="Stajich J.E."/>
            <person name="Tunlid A."/>
            <person name="Tuskan G."/>
            <person name="Grigoriev I.V."/>
        </authorList>
    </citation>
    <scope>NUCLEOTIDE SEQUENCE [LARGE SCALE GENOMIC DNA]</scope>
    <source>
        <strain evidence="3">S238N-H82 / ATCC MYA-4686</strain>
    </source>
</reference>
<dbReference type="InParanoid" id="B0DJZ7"/>
<dbReference type="AlphaFoldDB" id="B0DJZ7"/>
<dbReference type="Proteomes" id="UP000001194">
    <property type="component" value="Unassembled WGS sequence"/>
</dbReference>